<proteinExistence type="predicted"/>
<evidence type="ECO:0000313" key="2">
    <source>
        <dbReference type="Proteomes" id="UP000824243"/>
    </source>
</evidence>
<reference evidence="1" key="2">
    <citation type="submission" date="2021-04" db="EMBL/GenBank/DDBJ databases">
        <authorList>
            <person name="Gilroy R."/>
        </authorList>
    </citation>
    <scope>NUCLEOTIDE SEQUENCE</scope>
    <source>
        <strain evidence="1">ChiSjej5B23-15282</strain>
    </source>
</reference>
<organism evidence="1 2">
    <name type="scientific">Candidatus Mediterraneibacter caccavium</name>
    <dbReference type="NCBI Taxonomy" id="2838661"/>
    <lineage>
        <taxon>Bacteria</taxon>
        <taxon>Bacillati</taxon>
        <taxon>Bacillota</taxon>
        <taxon>Clostridia</taxon>
        <taxon>Lachnospirales</taxon>
        <taxon>Lachnospiraceae</taxon>
        <taxon>Mediterraneibacter</taxon>
    </lineage>
</organism>
<dbReference type="Proteomes" id="UP000824243">
    <property type="component" value="Unassembled WGS sequence"/>
</dbReference>
<dbReference type="AlphaFoldDB" id="A0A9D1VXV5"/>
<accession>A0A9D1VXV5</accession>
<comment type="caution">
    <text evidence="1">The sequence shown here is derived from an EMBL/GenBank/DDBJ whole genome shotgun (WGS) entry which is preliminary data.</text>
</comment>
<dbReference type="EMBL" id="DXFA01000125">
    <property type="protein sequence ID" value="HIX48769.1"/>
    <property type="molecule type" value="Genomic_DNA"/>
</dbReference>
<evidence type="ECO:0000313" key="1">
    <source>
        <dbReference type="EMBL" id="HIX48769.1"/>
    </source>
</evidence>
<reference evidence="1" key="1">
    <citation type="journal article" date="2021" name="PeerJ">
        <title>Extensive microbial diversity within the chicken gut microbiome revealed by metagenomics and culture.</title>
        <authorList>
            <person name="Gilroy R."/>
            <person name="Ravi A."/>
            <person name="Getino M."/>
            <person name="Pursley I."/>
            <person name="Horton D.L."/>
            <person name="Alikhan N.F."/>
            <person name="Baker D."/>
            <person name="Gharbi K."/>
            <person name="Hall N."/>
            <person name="Watson M."/>
            <person name="Adriaenssens E.M."/>
            <person name="Foster-Nyarko E."/>
            <person name="Jarju S."/>
            <person name="Secka A."/>
            <person name="Antonio M."/>
            <person name="Oren A."/>
            <person name="Chaudhuri R.R."/>
            <person name="La Ragione R."/>
            <person name="Hildebrand F."/>
            <person name="Pallen M.J."/>
        </authorList>
    </citation>
    <scope>NUCLEOTIDE SEQUENCE</scope>
    <source>
        <strain evidence="1">ChiSjej5B23-15282</strain>
    </source>
</reference>
<gene>
    <name evidence="1" type="ORF">H9981_07155</name>
</gene>
<protein>
    <submittedName>
        <fullName evidence="1">Uncharacterized protein</fullName>
    </submittedName>
</protein>
<name>A0A9D1VXV5_9FIRM</name>
<sequence>MKQKNITAQESGAVEALLNGKASFWSFSCLLLQVYTGEQPLAVFLTERLTEYEGGKDREKTARKVRNWLHDRNLPQNREEAFKICFALGLNEEQAEEILGMTVESGIHYRNPDELVYAYCLRKGIGYMQAVRMKERLCGPPFLKQISSEETMPEEGQPLNLTGYVRRKFRSVETEEELTRFLESSAARFGRYHNTAYRKFCRMLDCLIRPETSESGMPQEHSYSIRKAVEEYLRMGIPYEKRSSGYTWVHREIKRHWPSAKSIYLMRTRKTDVDRKTLLLLYIATEGDHEMQTEEMKPVEEHHRRMDLMLSECGMPRLNGDKPFDYLVLQAVRGGEEDEFISLKMERMIRKMFSEDGMEEER</sequence>